<evidence type="ECO:0000313" key="3">
    <source>
        <dbReference type="Proteomes" id="UP000299290"/>
    </source>
</evidence>
<feature type="compositionally biased region" description="Low complexity" evidence="1">
    <location>
        <begin position="98"/>
        <end position="112"/>
    </location>
</feature>
<proteinExistence type="predicted"/>
<accession>A0A4D4KJ02</accession>
<protein>
    <recommendedName>
        <fullName evidence="4">VOC domain-containing protein</fullName>
    </recommendedName>
</protein>
<comment type="caution">
    <text evidence="2">The sequence shown here is derived from an EMBL/GenBank/DDBJ whole genome shotgun (WGS) entry which is preliminary data.</text>
</comment>
<keyword evidence="3" id="KW-1185">Reference proteome</keyword>
<name>A0A4D4KJ02_9ACTN</name>
<dbReference type="InterPro" id="IPR029068">
    <property type="entry name" value="Glyas_Bleomycin-R_OHBP_Dase"/>
</dbReference>
<dbReference type="Gene3D" id="3.10.180.10">
    <property type="entry name" value="2,3-Dihydroxybiphenyl 1,2-Dioxygenase, domain 1"/>
    <property type="match status" value="1"/>
</dbReference>
<evidence type="ECO:0000256" key="1">
    <source>
        <dbReference type="SAM" id="MobiDB-lite"/>
    </source>
</evidence>
<feature type="region of interest" description="Disordered" evidence="1">
    <location>
        <begin position="98"/>
        <end position="137"/>
    </location>
</feature>
<evidence type="ECO:0008006" key="4">
    <source>
        <dbReference type="Google" id="ProtNLM"/>
    </source>
</evidence>
<evidence type="ECO:0000313" key="2">
    <source>
        <dbReference type="EMBL" id="GDY46357.1"/>
    </source>
</evidence>
<organism evidence="2 3">
    <name type="scientific">Streptomyces antimycoticus</name>
    <dbReference type="NCBI Taxonomy" id="68175"/>
    <lineage>
        <taxon>Bacteria</taxon>
        <taxon>Bacillati</taxon>
        <taxon>Actinomycetota</taxon>
        <taxon>Actinomycetes</taxon>
        <taxon>Kitasatosporales</taxon>
        <taxon>Streptomycetaceae</taxon>
        <taxon>Streptomyces</taxon>
        <taxon>Streptomyces violaceusniger group</taxon>
    </lineage>
</organism>
<sequence>MDILGTSLRVCVDDLDSAIAVYERLTGAEAVRFQRGPVSVAAVGCFFLMSGPESELSILRKITATIAVKDVDEAIADLTAVGGQIVAGPLPAPWAGPWWRATPTARSSSTSTGIRWRDPPVNSPSGRPVRRAVPDPR</sequence>
<reference evidence="2 3" key="1">
    <citation type="journal article" date="2020" name="Int. J. Syst. Evol. Microbiol.">
        <title>Reclassification of Streptomyces castelarensis and Streptomyces sporoclivatus as later heterotypic synonyms of Streptomyces antimycoticus.</title>
        <authorList>
            <person name="Komaki H."/>
            <person name="Tamura T."/>
        </authorList>
    </citation>
    <scope>NUCLEOTIDE SEQUENCE [LARGE SCALE GENOMIC DNA]</scope>
    <source>
        <strain evidence="2 3">NBRC 12839</strain>
    </source>
</reference>
<dbReference type="AlphaFoldDB" id="A0A4D4KJ02"/>
<dbReference type="SUPFAM" id="SSF54593">
    <property type="entry name" value="Glyoxalase/Bleomycin resistance protein/Dihydroxybiphenyl dioxygenase"/>
    <property type="match status" value="1"/>
</dbReference>
<dbReference type="Proteomes" id="UP000299290">
    <property type="component" value="Unassembled WGS sequence"/>
</dbReference>
<gene>
    <name evidence="2" type="ORF">SANT12839_072390</name>
</gene>
<dbReference type="EMBL" id="BJHV01000001">
    <property type="protein sequence ID" value="GDY46357.1"/>
    <property type="molecule type" value="Genomic_DNA"/>
</dbReference>